<protein>
    <submittedName>
        <fullName evidence="4">HD domain-containing protein</fullName>
    </submittedName>
</protein>
<dbReference type="EMBL" id="CP053085">
    <property type="protein sequence ID" value="QJR37779.1"/>
    <property type="molecule type" value="Genomic_DNA"/>
</dbReference>
<dbReference type="RefSeq" id="WP_171227214.1">
    <property type="nucleotide sequence ID" value="NZ_CP053085.1"/>
</dbReference>
<dbReference type="GO" id="GO:0046872">
    <property type="term" value="F:metal ion binding"/>
    <property type="evidence" value="ECO:0007669"/>
    <property type="project" value="UniProtKB-KW"/>
</dbReference>
<evidence type="ECO:0000259" key="3">
    <source>
        <dbReference type="Pfam" id="PF13023"/>
    </source>
</evidence>
<dbReference type="InterPro" id="IPR006674">
    <property type="entry name" value="HD_domain"/>
</dbReference>
<name>A0A6M4IVL0_9BACT</name>
<accession>A0A6M4IVL0</accession>
<dbReference type="PANTHER" id="PTHR11845">
    <property type="entry name" value="5'-DEOXYNUCLEOTIDASE HDDC2"/>
    <property type="match status" value="1"/>
</dbReference>
<gene>
    <name evidence="4" type="ORF">HKW67_20775</name>
</gene>
<dbReference type="KEGG" id="ggr:HKW67_20775"/>
<dbReference type="GO" id="GO:0002953">
    <property type="term" value="F:5'-deoxynucleotidase activity"/>
    <property type="evidence" value="ECO:0007669"/>
    <property type="project" value="InterPro"/>
</dbReference>
<keyword evidence="2" id="KW-0378">Hydrolase</keyword>
<keyword evidence="5" id="KW-1185">Reference proteome</keyword>
<dbReference type="Gene3D" id="1.10.3210.10">
    <property type="entry name" value="Hypothetical protein af1432"/>
    <property type="match status" value="1"/>
</dbReference>
<dbReference type="PANTHER" id="PTHR11845:SF13">
    <property type="entry name" value="5'-DEOXYNUCLEOTIDASE HDDC2"/>
    <property type="match status" value="1"/>
</dbReference>
<feature type="domain" description="HD" evidence="3">
    <location>
        <begin position="23"/>
        <end position="173"/>
    </location>
</feature>
<evidence type="ECO:0000313" key="4">
    <source>
        <dbReference type="EMBL" id="QJR37779.1"/>
    </source>
</evidence>
<sequence>MSESPTSPLGAELQGTLAFLRAAESLKYMTRTSWTSNGQQETVAAHTWRLCLMALVLAPHFPGIDVGKLLRICLVHDLGEAISGDISAALQASLPNKAEQERADLVQLVQPLPDTMRADLVALWDEYDAASSPEAKLAKGLDKLETILQHNQGVMPAGFDFLFNIEYGAAYTRDHPVLAALRTVLDTETQQRAREQAAPPEAS</sequence>
<dbReference type="SUPFAM" id="SSF109604">
    <property type="entry name" value="HD-domain/PDEase-like"/>
    <property type="match status" value="1"/>
</dbReference>
<organism evidence="4 5">
    <name type="scientific">Gemmatimonas groenlandica</name>
    <dbReference type="NCBI Taxonomy" id="2732249"/>
    <lineage>
        <taxon>Bacteria</taxon>
        <taxon>Pseudomonadati</taxon>
        <taxon>Gemmatimonadota</taxon>
        <taxon>Gemmatimonadia</taxon>
        <taxon>Gemmatimonadales</taxon>
        <taxon>Gemmatimonadaceae</taxon>
        <taxon>Gemmatimonas</taxon>
    </lineage>
</organism>
<evidence type="ECO:0000256" key="2">
    <source>
        <dbReference type="ARBA" id="ARBA00022801"/>
    </source>
</evidence>
<evidence type="ECO:0000256" key="1">
    <source>
        <dbReference type="ARBA" id="ARBA00022723"/>
    </source>
</evidence>
<keyword evidence="1" id="KW-0479">Metal-binding</keyword>
<dbReference type="Pfam" id="PF13023">
    <property type="entry name" value="HD_3"/>
    <property type="match status" value="1"/>
</dbReference>
<dbReference type="InterPro" id="IPR039356">
    <property type="entry name" value="YfbR/HDDC2"/>
</dbReference>
<dbReference type="Proteomes" id="UP000500938">
    <property type="component" value="Chromosome"/>
</dbReference>
<proteinExistence type="predicted"/>
<evidence type="ECO:0000313" key="5">
    <source>
        <dbReference type="Proteomes" id="UP000500938"/>
    </source>
</evidence>
<reference evidence="4 5" key="1">
    <citation type="submission" date="2020-05" db="EMBL/GenBank/DDBJ databases">
        <title>Complete genome sequence of Gemmatimonas greenlandica TET16.</title>
        <authorList>
            <person name="Zeng Y."/>
        </authorList>
    </citation>
    <scope>NUCLEOTIDE SEQUENCE [LARGE SCALE GENOMIC DNA]</scope>
    <source>
        <strain evidence="4 5">TET16</strain>
    </source>
</reference>
<dbReference type="AlphaFoldDB" id="A0A6M4IVL0"/>
<dbReference type="GO" id="GO:0005737">
    <property type="term" value="C:cytoplasm"/>
    <property type="evidence" value="ECO:0007669"/>
    <property type="project" value="TreeGrafter"/>
</dbReference>